<comment type="caution">
    <text evidence="1">The sequence shown here is derived from an EMBL/GenBank/DDBJ whole genome shotgun (WGS) entry which is preliminary data.</text>
</comment>
<keyword evidence="2" id="KW-1185">Reference proteome</keyword>
<evidence type="ECO:0000313" key="1">
    <source>
        <dbReference type="EMBL" id="MED4403936.1"/>
    </source>
</evidence>
<accession>A0ABU6P3S1</accession>
<protein>
    <submittedName>
        <fullName evidence="1">Uncharacterized protein</fullName>
    </submittedName>
</protein>
<dbReference type="Proteomes" id="UP001342826">
    <property type="component" value="Unassembled WGS sequence"/>
</dbReference>
<dbReference type="EMBL" id="JARTFS010000020">
    <property type="protein sequence ID" value="MED4403936.1"/>
    <property type="molecule type" value="Genomic_DNA"/>
</dbReference>
<reference evidence="1 2" key="1">
    <citation type="submission" date="2023-03" db="EMBL/GenBank/DDBJ databases">
        <title>Bacillus Genome Sequencing.</title>
        <authorList>
            <person name="Dunlap C."/>
        </authorList>
    </citation>
    <scope>NUCLEOTIDE SEQUENCE [LARGE SCALE GENOMIC DNA]</scope>
    <source>
        <strain evidence="1 2">NRS-1717</strain>
    </source>
</reference>
<name>A0ABU6P3S1_9BACI</name>
<proteinExistence type="predicted"/>
<organism evidence="1 2">
    <name type="scientific">Metabacillus fastidiosus</name>
    <dbReference type="NCBI Taxonomy" id="1458"/>
    <lineage>
        <taxon>Bacteria</taxon>
        <taxon>Bacillati</taxon>
        <taxon>Bacillota</taxon>
        <taxon>Bacilli</taxon>
        <taxon>Bacillales</taxon>
        <taxon>Bacillaceae</taxon>
        <taxon>Metabacillus</taxon>
    </lineage>
</organism>
<gene>
    <name evidence="1" type="ORF">P9271_21790</name>
</gene>
<sequence>MKNTFNMVVSREEVSYEEYDFYHEELDELLIPAEHLEKLPNPLVLETLSYIDEQGYEWIARMVEEEETRRLLYEVWIKNGQLLAYDIYAE</sequence>
<dbReference type="RefSeq" id="WP_328015916.1">
    <property type="nucleotide sequence ID" value="NZ_JARTFS010000020.1"/>
</dbReference>
<evidence type="ECO:0000313" key="2">
    <source>
        <dbReference type="Proteomes" id="UP001342826"/>
    </source>
</evidence>